<reference evidence="1 2" key="1">
    <citation type="journal article" date="2014" name="PLoS Genet.">
        <title>Phylogenetically driven sequencing of extremely halophilic archaea reveals strategies for static and dynamic osmo-response.</title>
        <authorList>
            <person name="Becker E.A."/>
            <person name="Seitzer P.M."/>
            <person name="Tritt A."/>
            <person name="Larsen D."/>
            <person name="Krusor M."/>
            <person name="Yao A.I."/>
            <person name="Wu D."/>
            <person name="Madern D."/>
            <person name="Eisen J.A."/>
            <person name="Darling A.E."/>
            <person name="Facciotti M.T."/>
        </authorList>
    </citation>
    <scope>NUCLEOTIDE SEQUENCE [LARGE SCALE GENOMIC DNA]</scope>
    <source>
        <strain evidence="1 2">DSM 10524</strain>
    </source>
</reference>
<evidence type="ECO:0000313" key="1">
    <source>
        <dbReference type="EMBL" id="ELY56237.1"/>
    </source>
</evidence>
<dbReference type="PANTHER" id="PTHR41247:SF1">
    <property type="entry name" value="HTH-TYPE TRANSCRIPTIONAL REPRESSOR YCNK"/>
    <property type="match status" value="1"/>
</dbReference>
<dbReference type="STRING" id="1227497.C491_14857"/>
<dbReference type="PANTHER" id="PTHR41247">
    <property type="entry name" value="HTH-TYPE TRANSCRIPTIONAL REPRESSOR YCNK"/>
    <property type="match status" value="1"/>
</dbReference>
<accession>L9X3P5</accession>
<dbReference type="EMBL" id="AOIB01000028">
    <property type="protein sequence ID" value="ELY56237.1"/>
    <property type="molecule type" value="Genomic_DNA"/>
</dbReference>
<proteinExistence type="predicted"/>
<dbReference type="AlphaFoldDB" id="L9X3P5"/>
<dbReference type="SUPFAM" id="SSF160387">
    <property type="entry name" value="NosL/MerB-like"/>
    <property type="match status" value="1"/>
</dbReference>
<gene>
    <name evidence="1" type="ORF">C491_14857</name>
</gene>
<protein>
    <submittedName>
        <fullName evidence="1">Lipoprotein</fullName>
    </submittedName>
</protein>
<keyword evidence="1" id="KW-0449">Lipoprotein</keyword>
<keyword evidence="2" id="KW-1185">Reference proteome</keyword>
<evidence type="ECO:0000313" key="2">
    <source>
        <dbReference type="Proteomes" id="UP000011688"/>
    </source>
</evidence>
<dbReference type="InterPro" id="IPR008719">
    <property type="entry name" value="N2O_reductase_NosL"/>
</dbReference>
<dbReference type="Proteomes" id="UP000011688">
    <property type="component" value="Unassembled WGS sequence"/>
</dbReference>
<dbReference type="eggNOG" id="arCOG04012">
    <property type="taxonomic scope" value="Archaea"/>
</dbReference>
<name>L9X3P5_9EURY</name>
<comment type="caution">
    <text evidence="1">The sequence shown here is derived from an EMBL/GenBank/DDBJ whole genome shotgun (WGS) entry which is preliminary data.</text>
</comment>
<organism evidence="1 2">
    <name type="scientific">Natronococcus amylolyticus DSM 10524</name>
    <dbReference type="NCBI Taxonomy" id="1227497"/>
    <lineage>
        <taxon>Archaea</taxon>
        <taxon>Methanobacteriati</taxon>
        <taxon>Methanobacteriota</taxon>
        <taxon>Stenosarchaea group</taxon>
        <taxon>Halobacteria</taxon>
        <taxon>Halobacteriales</taxon>
        <taxon>Natrialbaceae</taxon>
        <taxon>Natronococcus</taxon>
    </lineage>
</organism>
<dbReference type="Pfam" id="PF05573">
    <property type="entry name" value="NosL"/>
    <property type="match status" value="1"/>
</dbReference>
<sequence>MLATIGITGMLAGCSDTDDNANSDVPDPDTPVSEFLVDHPVDEPKAFSSSHLCGVCSMAVTDYSDRNAQLAHENGDGMMFCSPGCLFAYYGVPDQFGAPESDIVGAWVTDFETGSLVDGFDAVYVLEHDEHRTDDPMGLDPRVYVDMDDARKYIGQYDDLDEDDTVALSEVGEDIARMYRGDRLL</sequence>